<proteinExistence type="predicted"/>
<sequence length="140" mass="15966">MSQKRPSGSEFRKRKRVREMEAIKMGNTLRKPTVTQPENSQNDVSNDDVLAHSDKSGTRSGNNLKIEFKEDSPFQLNLTFPTTSPGSEIQIEEATATDKIQLDINDHVSWLPLTDHIRCFLSKKVLIKKKVVKIFLQLKT</sequence>
<keyword evidence="3" id="KW-1185">Reference proteome</keyword>
<dbReference type="AlphaFoldDB" id="A0ABD2NL51"/>
<evidence type="ECO:0000313" key="2">
    <source>
        <dbReference type="EMBL" id="KAL3279408.1"/>
    </source>
</evidence>
<reference evidence="2 3" key="1">
    <citation type="journal article" date="2021" name="BMC Biol.">
        <title>Horizontally acquired antibacterial genes associated with adaptive radiation of ladybird beetles.</title>
        <authorList>
            <person name="Li H.S."/>
            <person name="Tang X.F."/>
            <person name="Huang Y.H."/>
            <person name="Xu Z.Y."/>
            <person name="Chen M.L."/>
            <person name="Du X.Y."/>
            <person name="Qiu B.Y."/>
            <person name="Chen P.T."/>
            <person name="Zhang W."/>
            <person name="Slipinski A."/>
            <person name="Escalona H.E."/>
            <person name="Waterhouse R.M."/>
            <person name="Zwick A."/>
            <person name="Pang H."/>
        </authorList>
    </citation>
    <scope>NUCLEOTIDE SEQUENCE [LARGE SCALE GENOMIC DNA]</scope>
    <source>
        <strain evidence="2">SYSU2018</strain>
    </source>
</reference>
<dbReference type="EMBL" id="JABFTP020000124">
    <property type="protein sequence ID" value="KAL3279408.1"/>
    <property type="molecule type" value="Genomic_DNA"/>
</dbReference>
<evidence type="ECO:0000256" key="1">
    <source>
        <dbReference type="SAM" id="MobiDB-lite"/>
    </source>
</evidence>
<organism evidence="2 3">
    <name type="scientific">Cryptolaemus montrouzieri</name>
    <dbReference type="NCBI Taxonomy" id="559131"/>
    <lineage>
        <taxon>Eukaryota</taxon>
        <taxon>Metazoa</taxon>
        <taxon>Ecdysozoa</taxon>
        <taxon>Arthropoda</taxon>
        <taxon>Hexapoda</taxon>
        <taxon>Insecta</taxon>
        <taxon>Pterygota</taxon>
        <taxon>Neoptera</taxon>
        <taxon>Endopterygota</taxon>
        <taxon>Coleoptera</taxon>
        <taxon>Polyphaga</taxon>
        <taxon>Cucujiformia</taxon>
        <taxon>Coccinelloidea</taxon>
        <taxon>Coccinellidae</taxon>
        <taxon>Scymninae</taxon>
        <taxon>Scymnini</taxon>
        <taxon>Cryptolaemus</taxon>
    </lineage>
</organism>
<protein>
    <submittedName>
        <fullName evidence="2">Uncharacterized protein</fullName>
    </submittedName>
</protein>
<gene>
    <name evidence="2" type="ORF">HHI36_016919</name>
</gene>
<accession>A0ABD2NL51</accession>
<feature type="compositionally biased region" description="Polar residues" evidence="1">
    <location>
        <begin position="33"/>
        <end position="44"/>
    </location>
</feature>
<comment type="caution">
    <text evidence="2">The sequence shown here is derived from an EMBL/GenBank/DDBJ whole genome shotgun (WGS) entry which is preliminary data.</text>
</comment>
<name>A0ABD2NL51_9CUCU</name>
<feature type="region of interest" description="Disordered" evidence="1">
    <location>
        <begin position="1"/>
        <end position="63"/>
    </location>
</feature>
<dbReference type="Proteomes" id="UP001516400">
    <property type="component" value="Unassembled WGS sequence"/>
</dbReference>
<evidence type="ECO:0000313" key="3">
    <source>
        <dbReference type="Proteomes" id="UP001516400"/>
    </source>
</evidence>